<dbReference type="SUPFAM" id="SSF143597">
    <property type="entry name" value="YojJ-like"/>
    <property type="match status" value="1"/>
</dbReference>
<protein>
    <recommendedName>
        <fullName evidence="1">Probable sensor domain-containing protein</fullName>
    </recommendedName>
</protein>
<gene>
    <name evidence="2" type="ORF">GO620_006045</name>
</gene>
<dbReference type="Pfam" id="PF21751">
    <property type="entry name" value="DACNV"/>
    <property type="match status" value="1"/>
</dbReference>
<sequence>MLSEPSYLAARMVASTIEKHFEDNLATARDTGAECLATMPPLHIIEAVIDAAFWASLQKEEGHPPKISIALLHPSQARLHLKFGTPLRLTPHNLKKLAPAVERPGVHLAVWNKNDEAFIWGTSHILPGICFVLEVVEPGLMIIKHSRADGFGKFVNVAILNGDQVKFVAPQTGEMAEYPAMLSSLLGKTLPSYLSNKVNVLIELAAVMRAHGRGGIVAIVPSHSDNWRKSVVHPITYPVEPAYDAINKLMVKYELQENVTHWQDKLLQAIEIVGGFTAVDGATIINQDNELLAFGAKLTRSDDSQRIERMNVTEPVIGAEPKVLHPAQNGGTRHLAAAQFVHDQRDAIALVASQDGNFTIFAWSAKLNMVHANRIDVLLM</sequence>
<dbReference type="AlphaFoldDB" id="A0A6I4I0J7"/>
<dbReference type="InterPro" id="IPR036888">
    <property type="entry name" value="DNA_integrity_DisA_N_sf"/>
</dbReference>
<dbReference type="Gene3D" id="3.40.1700.10">
    <property type="entry name" value="DNA integrity scanning protein, DisA, N-terminal domain"/>
    <property type="match status" value="1"/>
</dbReference>
<dbReference type="InterPro" id="IPR048551">
    <property type="entry name" value="DACNV"/>
</dbReference>
<organism evidence="2 3">
    <name type="scientific">Mucilaginibacter ginkgonis</name>
    <dbReference type="NCBI Taxonomy" id="2682091"/>
    <lineage>
        <taxon>Bacteria</taxon>
        <taxon>Pseudomonadati</taxon>
        <taxon>Bacteroidota</taxon>
        <taxon>Sphingobacteriia</taxon>
        <taxon>Sphingobacteriales</taxon>
        <taxon>Sphingobacteriaceae</taxon>
        <taxon>Mucilaginibacter</taxon>
    </lineage>
</organism>
<dbReference type="KEGG" id="mgik:GO620_006045"/>
<keyword evidence="3" id="KW-1185">Reference proteome</keyword>
<evidence type="ECO:0000313" key="2">
    <source>
        <dbReference type="EMBL" id="QQL51009.1"/>
    </source>
</evidence>
<dbReference type="Proteomes" id="UP000429232">
    <property type="component" value="Chromosome"/>
</dbReference>
<evidence type="ECO:0000313" key="3">
    <source>
        <dbReference type="Proteomes" id="UP000429232"/>
    </source>
</evidence>
<dbReference type="EMBL" id="CP066775">
    <property type="protein sequence ID" value="QQL51009.1"/>
    <property type="molecule type" value="Genomic_DNA"/>
</dbReference>
<evidence type="ECO:0000259" key="1">
    <source>
        <dbReference type="Pfam" id="PF21751"/>
    </source>
</evidence>
<feature type="domain" description="Probable sensor" evidence="1">
    <location>
        <begin position="36"/>
        <end position="124"/>
    </location>
</feature>
<reference evidence="2 3" key="1">
    <citation type="submission" date="2020-12" db="EMBL/GenBank/DDBJ databases">
        <title>HMF7856_wgs.fasta genome submission.</title>
        <authorList>
            <person name="Kang H."/>
            <person name="Kim H."/>
            <person name="Joh K."/>
        </authorList>
    </citation>
    <scope>NUCLEOTIDE SEQUENCE [LARGE SCALE GENOMIC DNA]</scope>
    <source>
        <strain evidence="2 3">HMF7856</strain>
    </source>
</reference>
<name>A0A6I4I0J7_9SPHI</name>
<proteinExistence type="predicted"/>
<accession>A0A6I4I0J7</accession>